<dbReference type="InterPro" id="IPR035906">
    <property type="entry name" value="MetI-like_sf"/>
</dbReference>
<keyword evidence="8 10" id="KW-1133">Transmembrane helix</keyword>
<keyword evidence="13" id="KW-1185">Reference proteome</keyword>
<keyword evidence="6 10" id="KW-0812">Transmembrane</keyword>
<feature type="transmembrane region" description="Helical" evidence="10">
    <location>
        <begin position="93"/>
        <end position="110"/>
    </location>
</feature>
<sequence>MIPQGYSDMLLSGIAMTVRLSLLSLLLSLAFGFLGALARLSASSLLRGLGGLYTTVIRSVPDLAIMLLVFYSLQMGLNRVTDFLVWEQIDIDPLGAGVITLGFIYGAYFTETFRGAFIAVPAGQMEAAHAFGLSRGQALRLVMFPQMMRFALPSLGNNWLILVKATALVSLIGLADVTKAAQDAGKGSGQLFLYLALAALFYLLVTTVSSILLALLVRRYNVGVREAQL</sequence>
<evidence type="ECO:0000256" key="5">
    <source>
        <dbReference type="ARBA" id="ARBA00022519"/>
    </source>
</evidence>
<evidence type="ECO:0000256" key="7">
    <source>
        <dbReference type="ARBA" id="ARBA00022970"/>
    </source>
</evidence>
<name>A0A845SF74_9GAMM</name>
<evidence type="ECO:0000256" key="10">
    <source>
        <dbReference type="RuleBase" id="RU363032"/>
    </source>
</evidence>
<dbReference type="InterPro" id="IPR000515">
    <property type="entry name" value="MetI-like"/>
</dbReference>
<keyword evidence="7" id="KW-0029">Amino-acid transport</keyword>
<keyword evidence="3 10" id="KW-0813">Transport</keyword>
<dbReference type="PANTHER" id="PTHR30133:SF1">
    <property type="entry name" value="HISTIDINE TRANSPORT SYSTEM PERMEASE PROTEIN HISQ"/>
    <property type="match status" value="1"/>
</dbReference>
<dbReference type="Proteomes" id="UP000461443">
    <property type="component" value="Unassembled WGS sequence"/>
</dbReference>
<protein>
    <submittedName>
        <fullName evidence="12">ABC transporter permease subunit</fullName>
    </submittedName>
</protein>
<dbReference type="SUPFAM" id="SSF161098">
    <property type="entry name" value="MetI-like"/>
    <property type="match status" value="1"/>
</dbReference>
<dbReference type="GO" id="GO:0022857">
    <property type="term" value="F:transmembrane transporter activity"/>
    <property type="evidence" value="ECO:0007669"/>
    <property type="project" value="InterPro"/>
</dbReference>
<evidence type="ECO:0000256" key="8">
    <source>
        <dbReference type="ARBA" id="ARBA00022989"/>
    </source>
</evidence>
<evidence type="ECO:0000256" key="3">
    <source>
        <dbReference type="ARBA" id="ARBA00022448"/>
    </source>
</evidence>
<dbReference type="EMBL" id="WUBS01000008">
    <property type="protein sequence ID" value="NDL63663.1"/>
    <property type="molecule type" value="Genomic_DNA"/>
</dbReference>
<dbReference type="AlphaFoldDB" id="A0A845SF74"/>
<dbReference type="Pfam" id="PF00528">
    <property type="entry name" value="BPD_transp_1"/>
    <property type="match status" value="1"/>
</dbReference>
<dbReference type="GO" id="GO:0006865">
    <property type="term" value="P:amino acid transport"/>
    <property type="evidence" value="ECO:0007669"/>
    <property type="project" value="UniProtKB-KW"/>
</dbReference>
<feature type="transmembrane region" description="Helical" evidence="10">
    <location>
        <begin position="20"/>
        <end position="40"/>
    </location>
</feature>
<keyword evidence="5" id="KW-0997">Cell inner membrane</keyword>
<reference evidence="12 13" key="1">
    <citation type="submission" date="2019-12" db="EMBL/GenBank/DDBJ databases">
        <authorList>
            <person name="Lee S.D."/>
        </authorList>
    </citation>
    <scope>NUCLEOTIDE SEQUENCE [LARGE SCALE GENOMIC DNA]</scope>
    <source>
        <strain evidence="12 13">SAP-6</strain>
    </source>
</reference>
<keyword evidence="9 10" id="KW-0472">Membrane</keyword>
<comment type="subcellular location">
    <subcellularLocation>
        <location evidence="1">Cell inner membrane</location>
        <topology evidence="1">Multi-pass membrane protein</topology>
    </subcellularLocation>
    <subcellularLocation>
        <location evidence="10">Cell membrane</location>
        <topology evidence="10">Multi-pass membrane protein</topology>
    </subcellularLocation>
</comment>
<evidence type="ECO:0000256" key="9">
    <source>
        <dbReference type="ARBA" id="ARBA00023136"/>
    </source>
</evidence>
<dbReference type="NCBIfam" id="TIGR01726">
    <property type="entry name" value="HEQRo_perm_3TM"/>
    <property type="match status" value="1"/>
</dbReference>
<dbReference type="InterPro" id="IPR051613">
    <property type="entry name" value="ABC_transp_permease_HisMQ"/>
</dbReference>
<evidence type="ECO:0000256" key="2">
    <source>
        <dbReference type="ARBA" id="ARBA00010072"/>
    </source>
</evidence>
<dbReference type="GO" id="GO:0043190">
    <property type="term" value="C:ATP-binding cassette (ABC) transporter complex"/>
    <property type="evidence" value="ECO:0007669"/>
    <property type="project" value="InterPro"/>
</dbReference>
<evidence type="ECO:0000256" key="6">
    <source>
        <dbReference type="ARBA" id="ARBA00022692"/>
    </source>
</evidence>
<feature type="domain" description="ABC transmembrane type-1" evidence="11">
    <location>
        <begin position="14"/>
        <end position="213"/>
    </location>
</feature>
<gene>
    <name evidence="12" type="ORF">GRH90_13005</name>
</gene>
<evidence type="ECO:0000256" key="4">
    <source>
        <dbReference type="ARBA" id="ARBA00022475"/>
    </source>
</evidence>
<proteinExistence type="inferred from homology"/>
<evidence type="ECO:0000256" key="1">
    <source>
        <dbReference type="ARBA" id="ARBA00004429"/>
    </source>
</evidence>
<dbReference type="Gene3D" id="1.10.3720.10">
    <property type="entry name" value="MetI-like"/>
    <property type="match status" value="1"/>
</dbReference>
<reference evidence="12 13" key="2">
    <citation type="submission" date="2020-02" db="EMBL/GenBank/DDBJ databases">
        <title>The new genus of Enterobacteriales.</title>
        <authorList>
            <person name="Kim I.S."/>
        </authorList>
    </citation>
    <scope>NUCLEOTIDE SEQUENCE [LARGE SCALE GENOMIC DNA]</scope>
    <source>
        <strain evidence="12 13">SAP-6</strain>
    </source>
</reference>
<evidence type="ECO:0000259" key="11">
    <source>
        <dbReference type="PROSITE" id="PS50928"/>
    </source>
</evidence>
<feature type="transmembrane region" description="Helical" evidence="10">
    <location>
        <begin position="52"/>
        <end position="73"/>
    </location>
</feature>
<evidence type="ECO:0000313" key="12">
    <source>
        <dbReference type="EMBL" id="NDL63663.1"/>
    </source>
</evidence>
<accession>A0A845SF74</accession>
<dbReference type="PROSITE" id="PS50928">
    <property type="entry name" value="ABC_TM1"/>
    <property type="match status" value="1"/>
</dbReference>
<feature type="transmembrane region" description="Helical" evidence="10">
    <location>
        <begin position="150"/>
        <end position="172"/>
    </location>
</feature>
<comment type="similarity">
    <text evidence="2">Belongs to the binding-protein-dependent transport system permease family. HisMQ subfamily.</text>
</comment>
<feature type="transmembrane region" description="Helical" evidence="10">
    <location>
        <begin position="192"/>
        <end position="217"/>
    </location>
</feature>
<dbReference type="PANTHER" id="PTHR30133">
    <property type="entry name" value="CATIONIC AMINO ACID TRANSPORTER, MEMBRANE COMPONENT"/>
    <property type="match status" value="1"/>
</dbReference>
<keyword evidence="4" id="KW-1003">Cell membrane</keyword>
<organism evidence="12 13">
    <name type="scientific">Acerihabitans arboris</name>
    <dbReference type="NCBI Taxonomy" id="2691583"/>
    <lineage>
        <taxon>Bacteria</taxon>
        <taxon>Pseudomonadati</taxon>
        <taxon>Pseudomonadota</taxon>
        <taxon>Gammaproteobacteria</taxon>
        <taxon>Enterobacterales</taxon>
        <taxon>Pectobacteriaceae</taxon>
        <taxon>Acerihabitans</taxon>
    </lineage>
</organism>
<dbReference type="InterPro" id="IPR010065">
    <property type="entry name" value="AA_ABC_transptr_permease_3TM"/>
</dbReference>
<dbReference type="CDD" id="cd06261">
    <property type="entry name" value="TM_PBP2"/>
    <property type="match status" value="1"/>
</dbReference>
<evidence type="ECO:0000313" key="13">
    <source>
        <dbReference type="Proteomes" id="UP000461443"/>
    </source>
</evidence>
<comment type="caution">
    <text evidence="12">The sequence shown here is derived from an EMBL/GenBank/DDBJ whole genome shotgun (WGS) entry which is preliminary data.</text>
</comment>